<keyword evidence="1" id="KW-0349">Heme</keyword>
<dbReference type="AlphaFoldDB" id="A0A1H2XI01"/>
<sequence>MKETTLGGAVVVFGFMLVIFFPAINHAWSAQEEKLSAGFAWKDGAEIYAKICAYCHEVQVGPPIRNRELPISYIRTIVRNGNRAMPAFRSSEIDDESLTKLADFISKTEAQH</sequence>
<evidence type="ECO:0000256" key="2">
    <source>
        <dbReference type="ARBA" id="ARBA00022723"/>
    </source>
</evidence>
<keyword evidence="4" id="KW-1133">Transmembrane helix</keyword>
<reference evidence="6 7" key="1">
    <citation type="submission" date="2016-10" db="EMBL/GenBank/DDBJ databases">
        <authorList>
            <person name="de Groot N.N."/>
        </authorList>
    </citation>
    <scope>NUCLEOTIDE SEQUENCE [LARGE SCALE GENOMIC DNA]</scope>
    <source>
        <strain evidence="6 7">Nm110</strain>
    </source>
</reference>
<gene>
    <name evidence="6" type="ORF">SAMN05421882_10396</name>
</gene>
<keyword evidence="4" id="KW-0812">Transmembrane</keyword>
<evidence type="ECO:0000313" key="6">
    <source>
        <dbReference type="EMBL" id="SDW92471.1"/>
    </source>
</evidence>
<keyword evidence="3" id="KW-0408">Iron</keyword>
<evidence type="ECO:0000256" key="1">
    <source>
        <dbReference type="ARBA" id="ARBA00022617"/>
    </source>
</evidence>
<dbReference type="GO" id="GO:0020037">
    <property type="term" value="F:heme binding"/>
    <property type="evidence" value="ECO:0007669"/>
    <property type="project" value="InterPro"/>
</dbReference>
<dbReference type="Pfam" id="PF13442">
    <property type="entry name" value="Cytochrome_CBB3"/>
    <property type="match status" value="1"/>
</dbReference>
<proteinExistence type="predicted"/>
<organism evidence="6 7">
    <name type="scientific">Nitrosomonas communis</name>
    <dbReference type="NCBI Taxonomy" id="44574"/>
    <lineage>
        <taxon>Bacteria</taxon>
        <taxon>Pseudomonadati</taxon>
        <taxon>Pseudomonadota</taxon>
        <taxon>Betaproteobacteria</taxon>
        <taxon>Nitrosomonadales</taxon>
        <taxon>Nitrosomonadaceae</taxon>
        <taxon>Nitrosomonas</taxon>
    </lineage>
</organism>
<evidence type="ECO:0000259" key="5">
    <source>
        <dbReference type="Pfam" id="PF13442"/>
    </source>
</evidence>
<dbReference type="InterPro" id="IPR036909">
    <property type="entry name" value="Cyt_c-like_dom_sf"/>
</dbReference>
<dbReference type="GO" id="GO:0009055">
    <property type="term" value="F:electron transfer activity"/>
    <property type="evidence" value="ECO:0007669"/>
    <property type="project" value="InterPro"/>
</dbReference>
<evidence type="ECO:0000256" key="3">
    <source>
        <dbReference type="ARBA" id="ARBA00023004"/>
    </source>
</evidence>
<keyword evidence="2" id="KW-0479">Metal-binding</keyword>
<dbReference type="InterPro" id="IPR009056">
    <property type="entry name" value="Cyt_c-like_dom"/>
</dbReference>
<feature type="domain" description="Cytochrome c" evidence="5">
    <location>
        <begin position="40"/>
        <end position="105"/>
    </location>
</feature>
<dbReference type="SUPFAM" id="SSF46626">
    <property type="entry name" value="Cytochrome c"/>
    <property type="match status" value="1"/>
</dbReference>
<dbReference type="EMBL" id="FNNH01000039">
    <property type="protein sequence ID" value="SDW92471.1"/>
    <property type="molecule type" value="Genomic_DNA"/>
</dbReference>
<evidence type="ECO:0000256" key="4">
    <source>
        <dbReference type="SAM" id="Phobius"/>
    </source>
</evidence>
<dbReference type="Gene3D" id="1.10.760.10">
    <property type="entry name" value="Cytochrome c-like domain"/>
    <property type="match status" value="1"/>
</dbReference>
<name>A0A1H2XI01_9PROT</name>
<dbReference type="RefSeq" id="WP_074667630.1">
    <property type="nucleotide sequence ID" value="NZ_FNNH01000039.1"/>
</dbReference>
<evidence type="ECO:0000313" key="7">
    <source>
        <dbReference type="Proteomes" id="UP000183454"/>
    </source>
</evidence>
<dbReference type="Proteomes" id="UP000183454">
    <property type="component" value="Unassembled WGS sequence"/>
</dbReference>
<feature type="transmembrane region" description="Helical" evidence="4">
    <location>
        <begin position="6"/>
        <end position="24"/>
    </location>
</feature>
<protein>
    <submittedName>
        <fullName evidence="6">Cytochrome C oxidase, cbb3-type, subunit III</fullName>
    </submittedName>
</protein>
<accession>A0A1H2XI01</accession>
<dbReference type="GO" id="GO:0046872">
    <property type="term" value="F:metal ion binding"/>
    <property type="evidence" value="ECO:0007669"/>
    <property type="project" value="UniProtKB-KW"/>
</dbReference>
<keyword evidence="4" id="KW-0472">Membrane</keyword>